<evidence type="ECO:0000313" key="1">
    <source>
        <dbReference type="EMBL" id="MBA8932185.1"/>
    </source>
</evidence>
<sequence length="310" mass="33523">MNSLTTAARRHFLEELILALGTGGLTTIPAGLMRLLSAPALPAWKEVSRLLTAADVPLAVIHEIRRSFLWLTQPQPKPTVVTTDSELQATSTQEFTDLLYRLRHRAGLRGRYLAKYAGLGTSQLYSMTDRKRAVLPTKGRQVRNLVYACGLDQAQVERVMRLWAELRERPRTVPTPATALANAPTPASPRSQTTLATNILNSPRTTTALVDVLEMTKKVNLTTLTGLAFPDPLTRVGELFATNIAKTVVGQALISPTLIAGKHLALMPEIIGPVAGDSTALTQVIGKLSALTPQATGAFQDHGEVAKRSI</sequence>
<comment type="caution">
    <text evidence="1">The sequence shown here is derived from an EMBL/GenBank/DDBJ whole genome shotgun (WGS) entry which is preliminary data.</text>
</comment>
<keyword evidence="2" id="KW-1185">Reference proteome</keyword>
<dbReference type="EMBL" id="JACJID010000011">
    <property type="protein sequence ID" value="MBA8932185.1"/>
    <property type="molecule type" value="Genomic_DNA"/>
</dbReference>
<reference evidence="1 2" key="1">
    <citation type="submission" date="2020-08" db="EMBL/GenBank/DDBJ databases">
        <title>Genomic Encyclopedia of Archaeal and Bacterial Type Strains, Phase II (KMG-II): from individual species to whole genera.</title>
        <authorList>
            <person name="Goeker M."/>
        </authorList>
    </citation>
    <scope>NUCLEOTIDE SEQUENCE [LARGE SCALE GENOMIC DNA]</scope>
    <source>
        <strain evidence="1 2">DSM 43850</strain>
    </source>
</reference>
<gene>
    <name evidence="1" type="ORF">BC739_009444</name>
</gene>
<proteinExistence type="predicted"/>
<dbReference type="RefSeq" id="WP_182840705.1">
    <property type="nucleotide sequence ID" value="NZ_BAAABQ010000090.1"/>
</dbReference>
<evidence type="ECO:0000313" key="2">
    <source>
        <dbReference type="Proteomes" id="UP000517916"/>
    </source>
</evidence>
<protein>
    <recommendedName>
        <fullName evidence="3">XRE family transcriptional regulator</fullName>
    </recommendedName>
</protein>
<dbReference type="Proteomes" id="UP000517916">
    <property type="component" value="Unassembled WGS sequence"/>
</dbReference>
<organism evidence="1 2">
    <name type="scientific">Kutzneria viridogrisea</name>
    <dbReference type="NCBI Taxonomy" id="47990"/>
    <lineage>
        <taxon>Bacteria</taxon>
        <taxon>Bacillati</taxon>
        <taxon>Actinomycetota</taxon>
        <taxon>Actinomycetes</taxon>
        <taxon>Pseudonocardiales</taxon>
        <taxon>Pseudonocardiaceae</taxon>
        <taxon>Kutzneria</taxon>
    </lineage>
</organism>
<accession>A0ABR6BZ39</accession>
<evidence type="ECO:0008006" key="3">
    <source>
        <dbReference type="Google" id="ProtNLM"/>
    </source>
</evidence>
<name>A0ABR6BZ39_9PSEU</name>